<protein>
    <submittedName>
        <fullName evidence="1">Uncharacterized protein</fullName>
    </submittedName>
</protein>
<reference evidence="1 2" key="1">
    <citation type="journal article" date="2021" name="Plant Biotechnol. J.">
        <title>Multi-omics assisted identification of the key and species-specific regulatory components of drought-tolerant mechanisms in Gossypium stocksii.</title>
        <authorList>
            <person name="Yu D."/>
            <person name="Ke L."/>
            <person name="Zhang D."/>
            <person name="Wu Y."/>
            <person name="Sun Y."/>
            <person name="Mei J."/>
            <person name="Sun J."/>
            <person name="Sun Y."/>
        </authorList>
    </citation>
    <scope>NUCLEOTIDE SEQUENCE [LARGE SCALE GENOMIC DNA]</scope>
    <source>
        <strain evidence="2">cv. E1</strain>
        <tissue evidence="1">Leaf</tissue>
    </source>
</reference>
<organism evidence="1 2">
    <name type="scientific">Gossypium stocksii</name>
    <dbReference type="NCBI Taxonomy" id="47602"/>
    <lineage>
        <taxon>Eukaryota</taxon>
        <taxon>Viridiplantae</taxon>
        <taxon>Streptophyta</taxon>
        <taxon>Embryophyta</taxon>
        <taxon>Tracheophyta</taxon>
        <taxon>Spermatophyta</taxon>
        <taxon>Magnoliopsida</taxon>
        <taxon>eudicotyledons</taxon>
        <taxon>Gunneridae</taxon>
        <taxon>Pentapetalae</taxon>
        <taxon>rosids</taxon>
        <taxon>malvids</taxon>
        <taxon>Malvales</taxon>
        <taxon>Malvaceae</taxon>
        <taxon>Malvoideae</taxon>
        <taxon>Gossypium</taxon>
    </lineage>
</organism>
<gene>
    <name evidence="1" type="ORF">J1N35_008287</name>
</gene>
<evidence type="ECO:0000313" key="1">
    <source>
        <dbReference type="EMBL" id="KAH1114909.1"/>
    </source>
</evidence>
<evidence type="ECO:0000313" key="2">
    <source>
        <dbReference type="Proteomes" id="UP000828251"/>
    </source>
</evidence>
<sequence>MELEEHLTKYVDKCYNNFVYYQTQGGIDLIFRAQDLLQQKTCRFWIDGRRIMTYFTGNYQEVINEESIQLLKKKADIKDKG</sequence>
<keyword evidence="2" id="KW-1185">Reference proteome</keyword>
<accession>A0A9D3W7F6</accession>
<dbReference type="Proteomes" id="UP000828251">
    <property type="component" value="Unassembled WGS sequence"/>
</dbReference>
<comment type="caution">
    <text evidence="1">The sequence shown here is derived from an EMBL/GenBank/DDBJ whole genome shotgun (WGS) entry which is preliminary data.</text>
</comment>
<proteinExistence type="predicted"/>
<dbReference type="AlphaFoldDB" id="A0A9D3W7F6"/>
<dbReference type="EMBL" id="JAIQCV010000003">
    <property type="protein sequence ID" value="KAH1114909.1"/>
    <property type="molecule type" value="Genomic_DNA"/>
</dbReference>
<name>A0A9D3W7F6_9ROSI</name>